<evidence type="ECO:0000313" key="1">
    <source>
        <dbReference type="EMBL" id="KAL0134078.1"/>
    </source>
</evidence>
<reference evidence="1 2" key="1">
    <citation type="submission" date="2023-03" db="EMBL/GenBank/DDBJ databases">
        <title>High recombination rates correlate with genetic variation in Cardiocondyla obscurior ants.</title>
        <authorList>
            <person name="Errbii M."/>
        </authorList>
    </citation>
    <scope>NUCLEOTIDE SEQUENCE [LARGE SCALE GENOMIC DNA]</scope>
    <source>
        <strain evidence="1">Alpha-2009</strain>
        <tissue evidence="1">Whole body</tissue>
    </source>
</reference>
<comment type="caution">
    <text evidence="1">The sequence shown here is derived from an EMBL/GenBank/DDBJ whole genome shotgun (WGS) entry which is preliminary data.</text>
</comment>
<sequence length="210" mass="24185">MKGRHVASPQICLSAYGRRRARDARNRRAGKQLTCTFSLKEQLAGQSVGKRAVCVPYTGCVIYRKRTRRNSIGDNKMKEIIVVKCNVCNLHTAARTSYFSLQLNLILLELHGGRRRKFNVSVALKDARNRHCRRQLQEFSHFQSLYPLPCGVIFSKSQNLPSVARQRRYLKSIFKVEERRENRIWPRDAPDSSLSRDKLFGKFAGNSSSR</sequence>
<dbReference type="Proteomes" id="UP001430953">
    <property type="component" value="Unassembled WGS sequence"/>
</dbReference>
<evidence type="ECO:0000313" key="2">
    <source>
        <dbReference type="Proteomes" id="UP001430953"/>
    </source>
</evidence>
<dbReference type="AlphaFoldDB" id="A0AAW2H3B9"/>
<organism evidence="1 2">
    <name type="scientific">Cardiocondyla obscurior</name>
    <dbReference type="NCBI Taxonomy" id="286306"/>
    <lineage>
        <taxon>Eukaryota</taxon>
        <taxon>Metazoa</taxon>
        <taxon>Ecdysozoa</taxon>
        <taxon>Arthropoda</taxon>
        <taxon>Hexapoda</taxon>
        <taxon>Insecta</taxon>
        <taxon>Pterygota</taxon>
        <taxon>Neoptera</taxon>
        <taxon>Endopterygota</taxon>
        <taxon>Hymenoptera</taxon>
        <taxon>Apocrita</taxon>
        <taxon>Aculeata</taxon>
        <taxon>Formicoidea</taxon>
        <taxon>Formicidae</taxon>
        <taxon>Myrmicinae</taxon>
        <taxon>Cardiocondyla</taxon>
    </lineage>
</organism>
<proteinExistence type="predicted"/>
<protein>
    <submittedName>
        <fullName evidence="1">Uncharacterized protein</fullName>
    </submittedName>
</protein>
<name>A0AAW2H3B9_9HYME</name>
<dbReference type="EMBL" id="JADYXP020000001">
    <property type="protein sequence ID" value="KAL0134078.1"/>
    <property type="molecule type" value="Genomic_DNA"/>
</dbReference>
<gene>
    <name evidence="1" type="ORF">PUN28_001150</name>
</gene>
<accession>A0AAW2H3B9</accession>
<keyword evidence="2" id="KW-1185">Reference proteome</keyword>